<protein>
    <submittedName>
        <fullName evidence="1">Uncharacterized protein</fullName>
    </submittedName>
</protein>
<dbReference type="RefSeq" id="WP_254087959.1">
    <property type="nucleotide sequence ID" value="NZ_JAHESE010000064.1"/>
</dbReference>
<dbReference type="EMBL" id="JAHESE010000064">
    <property type="protein sequence ID" value="MBT1712393.1"/>
    <property type="molecule type" value="Genomic_DNA"/>
</dbReference>
<accession>A0AAP2GWF3</accession>
<dbReference type="AlphaFoldDB" id="A0AAP2GWF3"/>
<gene>
    <name evidence="1" type="ORF">KK062_29395</name>
</gene>
<evidence type="ECO:0000313" key="2">
    <source>
        <dbReference type="Proteomes" id="UP001319080"/>
    </source>
</evidence>
<comment type="caution">
    <text evidence="1">The sequence shown here is derived from an EMBL/GenBank/DDBJ whole genome shotgun (WGS) entry which is preliminary data.</text>
</comment>
<dbReference type="Proteomes" id="UP001319080">
    <property type="component" value="Unassembled WGS sequence"/>
</dbReference>
<evidence type="ECO:0000313" key="1">
    <source>
        <dbReference type="EMBL" id="MBT1712393.1"/>
    </source>
</evidence>
<proteinExistence type="predicted"/>
<sequence>MEVLDFEALQKLDKNEIIQRYQKLVKFLEEVRRDLIDSKELLFHVVRESERLRLKVPDIKQSEYNQKWSWTNKIVFVLSKIKRPLLSSEIINFIRPHEVSLQYSRTPAQALSPHIHKAVKYGRILRYKLGGTRGFYYVLPAWLDPDGKIIEEYGSKILF</sequence>
<name>A0AAP2GWF3_9BACT</name>
<organism evidence="1 2">
    <name type="scientific">Dawidia cretensis</name>
    <dbReference type="NCBI Taxonomy" id="2782350"/>
    <lineage>
        <taxon>Bacteria</taxon>
        <taxon>Pseudomonadati</taxon>
        <taxon>Bacteroidota</taxon>
        <taxon>Cytophagia</taxon>
        <taxon>Cytophagales</taxon>
        <taxon>Chryseotaleaceae</taxon>
        <taxon>Dawidia</taxon>
    </lineage>
</organism>
<reference evidence="1 2" key="1">
    <citation type="submission" date="2021-05" db="EMBL/GenBank/DDBJ databases">
        <title>A Polyphasic approach of four new species of the genus Ohtaekwangia: Ohtaekwangia histidinii sp. nov., Ohtaekwangia cretensis sp. nov., Ohtaekwangia indiensis sp. nov., Ohtaekwangia reichenbachii sp. nov. from diverse environment.</title>
        <authorList>
            <person name="Octaviana S."/>
        </authorList>
    </citation>
    <scope>NUCLEOTIDE SEQUENCE [LARGE SCALE GENOMIC DNA]</scope>
    <source>
        <strain evidence="1 2">PWU5</strain>
    </source>
</reference>
<keyword evidence="2" id="KW-1185">Reference proteome</keyword>